<dbReference type="EMBL" id="CBSY010000115">
    <property type="protein sequence ID" value="CDH19300.1"/>
    <property type="molecule type" value="Genomic_DNA"/>
</dbReference>
<evidence type="ECO:0000313" key="2">
    <source>
        <dbReference type="Proteomes" id="UP000028500"/>
    </source>
</evidence>
<dbReference type="HOGENOM" id="CLU_212868_0_0_6"/>
<gene>
    <name evidence="1" type="ORF">XBKQ1_2010005</name>
</gene>
<name>A0A077P4A7_XENBV</name>
<accession>A0A077P4A7</accession>
<dbReference type="AlphaFoldDB" id="A0A077P4A7"/>
<keyword evidence="2" id="KW-1185">Reference proteome</keyword>
<dbReference type="Proteomes" id="UP000028500">
    <property type="component" value="Unassembled WGS sequence"/>
</dbReference>
<sequence length="55" mass="6491">MWLLGKLWQLLRRKNRLSRAIGTQRCNSVKALRFGGRKQRKESVCQSKPLFGIYL</sequence>
<comment type="caution">
    <text evidence="1">The sequence shown here is derived from an EMBL/GenBank/DDBJ whole genome shotgun (WGS) entry which is preliminary data.</text>
</comment>
<organism evidence="1 2">
    <name type="scientific">Xenorhabdus bovienii str. kraussei Quebec</name>
    <dbReference type="NCBI Taxonomy" id="1398203"/>
    <lineage>
        <taxon>Bacteria</taxon>
        <taxon>Pseudomonadati</taxon>
        <taxon>Pseudomonadota</taxon>
        <taxon>Gammaproteobacteria</taxon>
        <taxon>Enterobacterales</taxon>
        <taxon>Morganellaceae</taxon>
        <taxon>Xenorhabdus</taxon>
    </lineage>
</organism>
<evidence type="ECO:0000313" key="1">
    <source>
        <dbReference type="EMBL" id="CDH19300.1"/>
    </source>
</evidence>
<protein>
    <recommendedName>
        <fullName evidence="3">High mobility group protein Z</fullName>
    </recommendedName>
</protein>
<reference evidence="1" key="1">
    <citation type="submission" date="2013-07" db="EMBL/GenBank/DDBJ databases">
        <title>Sub-species coevolution in mutualistic symbiosis.</title>
        <authorList>
            <person name="Murfin K."/>
            <person name="Klassen J."/>
            <person name="Lee M."/>
            <person name="Forst S."/>
            <person name="Stock P."/>
            <person name="Goodrich-Blair H."/>
        </authorList>
    </citation>
    <scope>NUCLEOTIDE SEQUENCE [LARGE SCALE GENOMIC DNA]</scope>
    <source>
        <strain evidence="1">Kraussei Quebec</strain>
    </source>
</reference>
<evidence type="ECO:0008006" key="3">
    <source>
        <dbReference type="Google" id="ProtNLM"/>
    </source>
</evidence>
<proteinExistence type="predicted"/>